<keyword evidence="2" id="KW-1185">Reference proteome</keyword>
<dbReference type="EMBL" id="FNLO01000007">
    <property type="protein sequence ID" value="SDV49254.1"/>
    <property type="molecule type" value="Genomic_DNA"/>
</dbReference>
<dbReference type="Proteomes" id="UP000243719">
    <property type="component" value="Unassembled WGS sequence"/>
</dbReference>
<dbReference type="STRING" id="1770053.SAMN05216551_107187"/>
<accession>A0A1H2PQX1</accession>
<gene>
    <name evidence="1" type="ORF">SAMN05216551_107187</name>
</gene>
<name>A0A1H2PQX1_9BURK</name>
<reference evidence="2" key="1">
    <citation type="submission" date="2016-09" db="EMBL/GenBank/DDBJ databases">
        <authorList>
            <person name="Varghese N."/>
            <person name="Submissions S."/>
        </authorList>
    </citation>
    <scope>NUCLEOTIDE SEQUENCE [LARGE SCALE GENOMIC DNA]</scope>
    <source>
        <strain evidence="2">JS23</strain>
    </source>
</reference>
<protein>
    <submittedName>
        <fullName evidence="1">Uncharacterized protein</fullName>
    </submittedName>
</protein>
<evidence type="ECO:0000313" key="2">
    <source>
        <dbReference type="Proteomes" id="UP000243719"/>
    </source>
</evidence>
<evidence type="ECO:0000313" key="1">
    <source>
        <dbReference type="EMBL" id="SDV49254.1"/>
    </source>
</evidence>
<organism evidence="1 2">
    <name type="scientific">Chitinasiproducens palmae</name>
    <dbReference type="NCBI Taxonomy" id="1770053"/>
    <lineage>
        <taxon>Bacteria</taxon>
        <taxon>Pseudomonadati</taxon>
        <taxon>Pseudomonadota</taxon>
        <taxon>Betaproteobacteria</taxon>
        <taxon>Burkholderiales</taxon>
        <taxon>Burkholderiaceae</taxon>
        <taxon>Chitinasiproducens</taxon>
    </lineage>
</organism>
<dbReference type="AlphaFoldDB" id="A0A1H2PQX1"/>
<sequence length="111" mass="12942">MKIEVDLSETASVTPLPVKPKARAEDGPYLDRAPFKCAHVHGFTVDESLEQVTCRTCGERLNPMWVLSQLCNSETRWRQSREQYQDEMKRLKERSRTKCEHCGKMTRISNR</sequence>
<proteinExistence type="predicted"/>